<evidence type="ECO:0000313" key="2">
    <source>
        <dbReference type="EMBL" id="KKR96773.1"/>
    </source>
</evidence>
<accession>A0A0G0V6Y2</accession>
<gene>
    <name evidence="2" type="ORF">UU48_C0025G0010</name>
</gene>
<protein>
    <submittedName>
        <fullName evidence="2">Uncharacterized protein</fullName>
    </submittedName>
</protein>
<reference evidence="2 3" key="1">
    <citation type="journal article" date="2015" name="Nature">
        <title>rRNA introns, odd ribosomes, and small enigmatic genomes across a large radiation of phyla.</title>
        <authorList>
            <person name="Brown C.T."/>
            <person name="Hug L.A."/>
            <person name="Thomas B.C."/>
            <person name="Sharon I."/>
            <person name="Castelle C.J."/>
            <person name="Singh A."/>
            <person name="Wilkins M.J."/>
            <person name="Williams K.H."/>
            <person name="Banfield J.F."/>
        </authorList>
    </citation>
    <scope>NUCLEOTIDE SEQUENCE [LARGE SCALE GENOMIC DNA]</scope>
</reference>
<name>A0A0G0V6Y2_9BACT</name>
<sequence length="72" mass="8603">IIERLHKEYPESEWTIQTVPLFKFLKEARAARHKIDELEEINSSLSRENKKLNLDIEKIKTLDLELEEKQSP</sequence>
<dbReference type="EMBL" id="LCAU01000025">
    <property type="protein sequence ID" value="KKR96773.1"/>
    <property type="molecule type" value="Genomic_DNA"/>
</dbReference>
<proteinExistence type="predicted"/>
<organism evidence="2 3">
    <name type="scientific">Candidatus Uhrbacteria bacterium GW2011_GWF2_41_16</name>
    <dbReference type="NCBI Taxonomy" id="1618997"/>
    <lineage>
        <taxon>Bacteria</taxon>
        <taxon>Candidatus Uhriibacteriota</taxon>
    </lineage>
</organism>
<dbReference type="Proteomes" id="UP000034746">
    <property type="component" value="Unassembled WGS sequence"/>
</dbReference>
<comment type="caution">
    <text evidence="2">The sequence shown here is derived from an EMBL/GenBank/DDBJ whole genome shotgun (WGS) entry which is preliminary data.</text>
</comment>
<dbReference type="AlphaFoldDB" id="A0A0G0V6Y2"/>
<keyword evidence="1" id="KW-0175">Coiled coil</keyword>
<feature type="coiled-coil region" evidence="1">
    <location>
        <begin position="28"/>
        <end position="62"/>
    </location>
</feature>
<feature type="non-terminal residue" evidence="2">
    <location>
        <position position="1"/>
    </location>
</feature>
<evidence type="ECO:0000256" key="1">
    <source>
        <dbReference type="SAM" id="Coils"/>
    </source>
</evidence>
<evidence type="ECO:0000313" key="3">
    <source>
        <dbReference type="Proteomes" id="UP000034746"/>
    </source>
</evidence>